<organism evidence="1 2">
    <name type="scientific">Perkinsus olseni</name>
    <name type="common">Perkinsus atlanticus</name>
    <dbReference type="NCBI Taxonomy" id="32597"/>
    <lineage>
        <taxon>Eukaryota</taxon>
        <taxon>Sar</taxon>
        <taxon>Alveolata</taxon>
        <taxon>Perkinsozoa</taxon>
        <taxon>Perkinsea</taxon>
        <taxon>Perkinsida</taxon>
        <taxon>Perkinsidae</taxon>
        <taxon>Perkinsus</taxon>
    </lineage>
</organism>
<dbReference type="OrthoDB" id="10626074at2759"/>
<accession>A0A7J6MYU7</accession>
<feature type="non-terminal residue" evidence="1">
    <location>
        <position position="108"/>
    </location>
</feature>
<name>A0A7J6MYU7_PEROL</name>
<comment type="caution">
    <text evidence="1">The sequence shown here is derived from an EMBL/GenBank/DDBJ whole genome shotgun (WGS) entry which is preliminary data.</text>
</comment>
<reference evidence="1 2" key="1">
    <citation type="submission" date="2020-04" db="EMBL/GenBank/DDBJ databases">
        <title>Perkinsus olseni comparative genomics.</title>
        <authorList>
            <person name="Bogema D.R."/>
        </authorList>
    </citation>
    <scope>NUCLEOTIDE SEQUENCE [LARGE SCALE GENOMIC DNA]</scope>
    <source>
        <strain evidence="1">00978-12</strain>
    </source>
</reference>
<dbReference type="Proteomes" id="UP000541610">
    <property type="component" value="Unassembled WGS sequence"/>
</dbReference>
<evidence type="ECO:0000313" key="1">
    <source>
        <dbReference type="EMBL" id="KAF4676808.1"/>
    </source>
</evidence>
<protein>
    <submittedName>
        <fullName evidence="1">Uncharacterized protein</fullName>
    </submittedName>
</protein>
<dbReference type="AlphaFoldDB" id="A0A7J6MYU7"/>
<sequence length="108" mass="11942">LAGFCAYADDILFWCEGDTQREDRWSLLEGAYSRAVKTILGCSILTNAGHTKRLLDVPELTTAHGNVDTSPPVALDSHDYHPYLIITFVSIITHHFAFGDVPGYFPST</sequence>
<evidence type="ECO:0000313" key="2">
    <source>
        <dbReference type="Proteomes" id="UP000541610"/>
    </source>
</evidence>
<proteinExistence type="predicted"/>
<gene>
    <name evidence="1" type="ORF">FOZ60_000517</name>
</gene>
<dbReference type="EMBL" id="JABANP010001044">
    <property type="protein sequence ID" value="KAF4676808.1"/>
    <property type="molecule type" value="Genomic_DNA"/>
</dbReference>